<evidence type="ECO:0000256" key="1">
    <source>
        <dbReference type="SAM" id="SignalP"/>
    </source>
</evidence>
<organism evidence="2 3">
    <name type="scientific">Blastocystis sp. subtype 1 (strain ATCC 50177 / NandII)</name>
    <dbReference type="NCBI Taxonomy" id="478820"/>
    <lineage>
        <taxon>Eukaryota</taxon>
        <taxon>Sar</taxon>
        <taxon>Stramenopiles</taxon>
        <taxon>Bigyra</taxon>
        <taxon>Opalozoa</taxon>
        <taxon>Opalinata</taxon>
        <taxon>Blastocystidae</taxon>
        <taxon>Blastocystis</taxon>
    </lineage>
</organism>
<accession>A0A196S7C6</accession>
<evidence type="ECO:0000313" key="2">
    <source>
        <dbReference type="EMBL" id="OAO11977.1"/>
    </source>
</evidence>
<proteinExistence type="predicted"/>
<sequence length="421" mass="48114">MAYHLLYGVSLLLLLSFISIFLQEGTWNAPNSILVLHNGNGSMGEALCHPPRRIVIKPTPRISHQSINATKKETTPLPSNRVMNQTKPIQPVKQVIASSAQNRRTFHSFLWNDGFDYNAFCSRIISRVSKSSGYMIVADGRHGGLGHMSISLLYALFVALLTGRRFYLITSDEFWNNTNSCLRPLKWEGNTDKLRICKDNLFCFEQKQNPTSLKRQNVLFQDVRFYHKELETTWELRMLRNIGIASPADSWLSLERKILRVVLNPSDELTQVILQERERIGPAEYQVGVHIRCAGKLSDEKESVRMVTAEQIPQFRFYAKQMLKSIASEQGYVFLTTDSTYAENHFKKGMGDAKAITFSGYKRGHTSDKRVTDLSFKRSLVDLYLLVQSKMLVLTSKSGYSRIARIMSKAGKVRNMRVSYH</sequence>
<dbReference type="EMBL" id="LXWW01000571">
    <property type="protein sequence ID" value="OAO11977.1"/>
    <property type="molecule type" value="Genomic_DNA"/>
</dbReference>
<name>A0A196S7C6_BLAHN</name>
<protein>
    <submittedName>
        <fullName evidence="2">Uncharacterized protein</fullName>
    </submittedName>
</protein>
<keyword evidence="1" id="KW-0732">Signal</keyword>
<dbReference type="AlphaFoldDB" id="A0A196S7C6"/>
<gene>
    <name evidence="2" type="ORF">AV274_6371</name>
</gene>
<dbReference type="Proteomes" id="UP000078348">
    <property type="component" value="Unassembled WGS sequence"/>
</dbReference>
<keyword evidence="3" id="KW-1185">Reference proteome</keyword>
<dbReference type="Gene3D" id="3.40.50.11350">
    <property type="match status" value="1"/>
</dbReference>
<comment type="caution">
    <text evidence="2">The sequence shown here is derived from an EMBL/GenBank/DDBJ whole genome shotgun (WGS) entry which is preliminary data.</text>
</comment>
<feature type="signal peptide" evidence="1">
    <location>
        <begin position="1"/>
        <end position="28"/>
    </location>
</feature>
<reference evidence="2 3" key="1">
    <citation type="submission" date="2016-05" db="EMBL/GenBank/DDBJ databases">
        <title>Nuclear genome of Blastocystis sp. subtype 1 NandII.</title>
        <authorList>
            <person name="Gentekaki E."/>
            <person name="Curtis B."/>
            <person name="Stairs C."/>
            <person name="Eme L."/>
            <person name="Herman E."/>
            <person name="Klimes V."/>
            <person name="Arias M.C."/>
            <person name="Elias M."/>
            <person name="Hilliou F."/>
            <person name="Klute M."/>
            <person name="Malik S.-B."/>
            <person name="Pightling A."/>
            <person name="Rachubinski R."/>
            <person name="Salas D."/>
            <person name="Schlacht A."/>
            <person name="Suga H."/>
            <person name="Archibald J."/>
            <person name="Ball S.G."/>
            <person name="Clark G."/>
            <person name="Dacks J."/>
            <person name="Van Der Giezen M."/>
            <person name="Tsaousis A."/>
            <person name="Roger A."/>
        </authorList>
    </citation>
    <scope>NUCLEOTIDE SEQUENCE [LARGE SCALE GENOMIC DNA]</scope>
    <source>
        <strain evidence="3">ATCC 50177 / NandII</strain>
    </source>
</reference>
<evidence type="ECO:0000313" key="3">
    <source>
        <dbReference type="Proteomes" id="UP000078348"/>
    </source>
</evidence>
<feature type="chain" id="PRO_5008274448" evidence="1">
    <location>
        <begin position="29"/>
        <end position="421"/>
    </location>
</feature>